<reference evidence="2 3" key="1">
    <citation type="journal article" date="2012" name="BMC Genomics">
        <title>Comparative genomic analysis of human infective Trypanosoma cruzi lineages with the bat-restricted subspecies T. cruzi marinkellei.</title>
        <authorList>
            <person name="Franzen O."/>
            <person name="Talavera-Lopez C."/>
            <person name="Ochaya S."/>
            <person name="Butler C.E."/>
            <person name="Messenger L.A."/>
            <person name="Lewis M.D."/>
            <person name="Llewellyn M.S."/>
            <person name="Marinkelle C.J."/>
            <person name="Tyler K.M."/>
            <person name="Miles M.A."/>
            <person name="Andersson B."/>
        </authorList>
    </citation>
    <scope>NUCLEOTIDE SEQUENCE [LARGE SCALE GENOMIC DNA]</scope>
    <source>
        <strain evidence="2 3">B7</strain>
    </source>
</reference>
<feature type="compositionally biased region" description="Basic and acidic residues" evidence="1">
    <location>
        <begin position="200"/>
        <end position="221"/>
    </location>
</feature>
<comment type="caution">
    <text evidence="2">The sequence shown here is derived from an EMBL/GenBank/DDBJ whole genome shotgun (WGS) entry which is preliminary data.</text>
</comment>
<feature type="compositionally biased region" description="Basic and acidic residues" evidence="1">
    <location>
        <begin position="233"/>
        <end position="264"/>
    </location>
</feature>
<feature type="compositionally biased region" description="Low complexity" evidence="1">
    <location>
        <begin position="111"/>
        <end position="123"/>
    </location>
</feature>
<sequence length="454" mass="51577">MARRQRVPRHKEHGRRRNKNPKLSPFQREQKRNKMANQPPVSFGKNGSQRDYPISQRAVMKFLMAKQERLQERRQQRHEEQQKKEIGEYEQRQTTGTGTGNGKLCEDNGEVSSSPATTHTSTASVAVEAVMGKKKHNAKKAKKTSLTAPVALNEEMAASLARPIMAFKTLAEGERREVENTVEAIISRKKERKHRKKAEARRERVREVLRETEEQLREEVLSSKGGKKRRREHPVDAKDAAFEKKLKQMQKEKAEEEAEVEKRVAVKKRKKDRSGTESQKRERKRITFLDDGANAGVDAPHSAMRYPNDKGAKVPRDFCELVDVVRFGERVEAPPVFDVIPRRDASITRLANRMESSSRNSLKGGVASLQKERLQLLSSVGGVGEARRLERLGLGPVSTSAATACPTGAPKKLSKEEEMQRLRDAVMEAYRRKKRIGAEARKGVDMHHQFPIFS</sequence>
<feature type="compositionally biased region" description="Basic residues" evidence="1">
    <location>
        <begin position="1"/>
        <end position="20"/>
    </location>
</feature>
<organism evidence="2 3">
    <name type="scientific">Trypanosoma cruzi marinkellei</name>
    <dbReference type="NCBI Taxonomy" id="85056"/>
    <lineage>
        <taxon>Eukaryota</taxon>
        <taxon>Discoba</taxon>
        <taxon>Euglenozoa</taxon>
        <taxon>Kinetoplastea</taxon>
        <taxon>Metakinetoplastina</taxon>
        <taxon>Trypanosomatida</taxon>
        <taxon>Trypanosomatidae</taxon>
        <taxon>Trypanosoma</taxon>
        <taxon>Schizotrypanum</taxon>
    </lineage>
</organism>
<feature type="compositionally biased region" description="Basic and acidic residues" evidence="1">
    <location>
        <begin position="273"/>
        <end position="286"/>
    </location>
</feature>
<dbReference type="OrthoDB" id="273469at2759"/>
<feature type="compositionally biased region" description="Polar residues" evidence="1">
    <location>
        <begin position="35"/>
        <end position="49"/>
    </location>
</feature>
<dbReference type="AlphaFoldDB" id="K2NRN8"/>
<feature type="region of interest" description="Disordered" evidence="1">
    <location>
        <begin position="188"/>
        <end position="286"/>
    </location>
</feature>
<dbReference type="EMBL" id="AHKC01008792">
    <property type="protein sequence ID" value="EKF37601.1"/>
    <property type="molecule type" value="Genomic_DNA"/>
</dbReference>
<feature type="compositionally biased region" description="Basic and acidic residues" evidence="1">
    <location>
        <begin position="66"/>
        <end position="91"/>
    </location>
</feature>
<evidence type="ECO:0000313" key="2">
    <source>
        <dbReference type="EMBL" id="EKF37601.1"/>
    </source>
</evidence>
<feature type="compositionally biased region" description="Basic residues" evidence="1">
    <location>
        <begin position="188"/>
        <end position="199"/>
    </location>
</feature>
<evidence type="ECO:0000256" key="1">
    <source>
        <dbReference type="SAM" id="MobiDB-lite"/>
    </source>
</evidence>
<protein>
    <submittedName>
        <fullName evidence="2">Uncharacterized protein</fullName>
    </submittedName>
</protein>
<feature type="region of interest" description="Disordered" evidence="1">
    <location>
        <begin position="1"/>
        <end position="123"/>
    </location>
</feature>
<gene>
    <name evidence="2" type="ORF">MOQ_002202</name>
</gene>
<proteinExistence type="predicted"/>
<name>K2NRN8_TRYCR</name>
<dbReference type="Proteomes" id="UP000007350">
    <property type="component" value="Unassembled WGS sequence"/>
</dbReference>
<evidence type="ECO:0000313" key="3">
    <source>
        <dbReference type="Proteomes" id="UP000007350"/>
    </source>
</evidence>
<keyword evidence="3" id="KW-1185">Reference proteome</keyword>
<accession>K2NRN8</accession>